<gene>
    <name evidence="1" type="ORF">HNP39_003086</name>
</gene>
<keyword evidence="2" id="KW-1185">Reference proteome</keyword>
<evidence type="ECO:0000313" key="1">
    <source>
        <dbReference type="EMBL" id="MBA8919330.1"/>
    </source>
</evidence>
<sequence length="45" mass="5075">MYAIGIPMKRINQLKPKNVDQLPLNGVIDIFYELNSVVFLNGKIG</sequence>
<dbReference type="Proteomes" id="UP000517315">
    <property type="component" value="Unassembled WGS sequence"/>
</dbReference>
<accession>A0ABR6B5E3</accession>
<organism evidence="1 2">
    <name type="scientific">Bacillus aerius</name>
    <dbReference type="NCBI Taxonomy" id="293388"/>
    <lineage>
        <taxon>Bacteria</taxon>
        <taxon>Bacillati</taxon>
        <taxon>Bacillota</taxon>
        <taxon>Bacilli</taxon>
        <taxon>Bacillales</taxon>
        <taxon>Bacillaceae</taxon>
        <taxon>Bacillus</taxon>
    </lineage>
</organism>
<proteinExistence type="predicted"/>
<comment type="caution">
    <text evidence="1">The sequence shown here is derived from an EMBL/GenBank/DDBJ whole genome shotgun (WGS) entry which is preliminary data.</text>
</comment>
<name>A0ABR6B5E3_9BACI</name>
<evidence type="ECO:0000313" key="2">
    <source>
        <dbReference type="Proteomes" id="UP000517315"/>
    </source>
</evidence>
<dbReference type="EMBL" id="JACJIG010000004">
    <property type="protein sequence ID" value="MBA8919330.1"/>
    <property type="molecule type" value="Genomic_DNA"/>
</dbReference>
<protein>
    <submittedName>
        <fullName evidence="1">Uncharacterized protein</fullName>
    </submittedName>
</protein>
<reference evidence="1 2" key="1">
    <citation type="submission" date="2020-08" db="EMBL/GenBank/DDBJ databases">
        <title>Functional genomics of gut bacteria from endangered species of beetles.</title>
        <authorList>
            <person name="Carlos-Shanley C."/>
        </authorList>
    </citation>
    <scope>NUCLEOTIDE SEQUENCE [LARGE SCALE GENOMIC DNA]</scope>
    <source>
        <strain evidence="1 2">S00152</strain>
    </source>
</reference>